<organism evidence="1 2">
    <name type="scientific">Candidatus Fukatsuia symbiotica</name>
    <dbReference type="NCBI Taxonomy" id="1878942"/>
    <lineage>
        <taxon>Bacteria</taxon>
        <taxon>Pseudomonadati</taxon>
        <taxon>Pseudomonadota</taxon>
        <taxon>Gammaproteobacteria</taxon>
        <taxon>Enterobacterales</taxon>
        <taxon>Yersiniaceae</taxon>
        <taxon>Candidatus Fukatsuia</taxon>
    </lineage>
</organism>
<dbReference type="KEGG" id="fsm:CCS41_11960"/>
<protein>
    <submittedName>
        <fullName evidence="1">Uncharacterized protein</fullName>
    </submittedName>
</protein>
<evidence type="ECO:0000313" key="1">
    <source>
        <dbReference type="EMBL" id="AWK15019.1"/>
    </source>
</evidence>
<keyword evidence="2" id="KW-1185">Reference proteome</keyword>
<dbReference type="EMBL" id="CP021659">
    <property type="protein sequence ID" value="AWK15019.1"/>
    <property type="molecule type" value="Genomic_DNA"/>
</dbReference>
<sequence>MGKKSKSQVRIKSDNIGFWSLSDSDKKNIDDEIEKIFSDKTQDLKLEPKRVEELKCLPSDDRIYFMKQFQDKWKKYKSTAYG</sequence>
<name>A0A2U8I7F2_9GAMM</name>
<dbReference type="Proteomes" id="UP000261875">
    <property type="component" value="Chromosome"/>
</dbReference>
<accession>A0A2U8I7F2</accession>
<proteinExistence type="predicted"/>
<dbReference type="RefSeq" id="WP_119797609.1">
    <property type="nucleotide sequence ID" value="NZ_CP021659.1"/>
</dbReference>
<gene>
    <name evidence="1" type="ORF">CCS41_11960</name>
</gene>
<dbReference type="AlphaFoldDB" id="A0A2U8I7F2"/>
<reference evidence="1 2" key="1">
    <citation type="submission" date="2017-05" db="EMBL/GenBank/DDBJ databases">
        <title>Genome sequence of Candidatus Fukatsuia symbiotica and Candidatus Hamiltonella defensa from Acyrthosiphon pisum strain 5D.</title>
        <authorList>
            <person name="Patel V.A."/>
            <person name="Chevignon G."/>
            <person name="Russell J.A."/>
            <person name="Oliver K.M."/>
        </authorList>
    </citation>
    <scope>NUCLEOTIDE SEQUENCE [LARGE SCALE GENOMIC DNA]</scope>
    <source>
        <strain evidence="1 2">5D</strain>
    </source>
</reference>
<evidence type="ECO:0000313" key="2">
    <source>
        <dbReference type="Proteomes" id="UP000261875"/>
    </source>
</evidence>